<evidence type="ECO:0000256" key="2">
    <source>
        <dbReference type="ARBA" id="ARBA00005244"/>
    </source>
</evidence>
<evidence type="ECO:0000256" key="6">
    <source>
        <dbReference type="ARBA" id="ARBA00022801"/>
    </source>
</evidence>
<dbReference type="RefSeq" id="WP_159751493.1">
    <property type="nucleotide sequence ID" value="NZ_WUQX01000001.1"/>
</dbReference>
<evidence type="ECO:0000256" key="12">
    <source>
        <dbReference type="ARBA" id="ARBA00046380"/>
    </source>
</evidence>
<evidence type="ECO:0000259" key="15">
    <source>
        <dbReference type="PROSITE" id="PS51749"/>
    </source>
</evidence>
<dbReference type="GO" id="GO:0004519">
    <property type="term" value="F:endonuclease activity"/>
    <property type="evidence" value="ECO:0007669"/>
    <property type="project" value="UniProtKB-UniRule"/>
</dbReference>
<dbReference type="GO" id="GO:0043571">
    <property type="term" value="P:maintenance of CRISPR repeat elements"/>
    <property type="evidence" value="ECO:0007669"/>
    <property type="project" value="UniProtKB-UniRule"/>
</dbReference>
<dbReference type="InterPro" id="IPR032237">
    <property type="entry name" value="Cas9_PI"/>
</dbReference>
<comment type="domain">
    <text evidence="13">Has 2 endonuclease domains. The discontinuous RuvC-like domain cleaves the target DNA noncomplementary to crRNA while the HNH nuclease domain cleaves the target DNA complementary to crRNA.</text>
</comment>
<keyword evidence="9 13" id="KW-0051">Antiviral defense</keyword>
<dbReference type="InterPro" id="IPR003615">
    <property type="entry name" value="HNH_nuc"/>
</dbReference>
<dbReference type="EMBL" id="WUQX01000001">
    <property type="protein sequence ID" value="MXP76352.1"/>
    <property type="molecule type" value="Genomic_DNA"/>
</dbReference>
<evidence type="ECO:0000256" key="14">
    <source>
        <dbReference type="SAM" id="Coils"/>
    </source>
</evidence>
<feature type="active site" description="Proton acceptor for HNH nuclease domain" evidence="13">
    <location>
        <position position="872"/>
    </location>
</feature>
<evidence type="ECO:0000256" key="10">
    <source>
        <dbReference type="ARBA" id="ARBA00023125"/>
    </source>
</evidence>
<sequence length="1368" mass="159481">MDENTEKRYFLGLDIGTDSVGWAVTDSEYHILRRKGKAMWGVRLFDAAETAAQRRTFRTNRRRIQRRKQRIRLLQQLFAEEIAKIDSGFFQRMSDSAFWQEDKSEQQIYSLFSSHPLVDEAVSYENIYNTDVEYYKEFPTIYHLRSALIREKKKFDLRLIYLAIHHLMKHRGHFLFSGSINNVTSFHMTFQTFTDCLLDEFGVELECDSEDRFAEILKDKHSRKTAKCSELEELCHVEKADKQLKELFKLITGMKANLSVIFSEDELAEIEHNKVSFSESSYDEVRLALEDEIQERAGILDIFHGVYSWAILAEILEGGEYEGNSYLSVAKVNSYQKHGNDLRILRRLIREYCPEDYKIFFSSAGKDNYCAYVGSLKKNGKKQQIKRCSQEDFYKALKKILNKMPSEHPEVRGILVEVENGTFLPLQVSKDNGVIPYQVNKIELEKILQNAEEHFPFLKNMDDECGKTVSEKIMKLFEFRIPYYVGPLNTAGGENCWMVRKEDGRIYPWNFDDKVDTDRSAEEFIRRMTNQCTYLLHEDVIPKNSLLYSEFMVLNELNNIKIRSEKLSVELKQDIVSNLFKRRKQVTGKKLMNYLNANGYDVKKEDLSGFDGNFKASMSSYIVLKEKVFGEDLEKYSVQQMAEDIILWITLYGEDQKMLRRVIKRHYERELSEKQIEALVRLKFQGWGRLSRRFLSELEGADRETGECMTIMQGLRNTQNNLMQLLSQQFTFMEMIEEENGSYHVDEITYDSLVKDMVISPSVKRAVWQTVQIVEEIREIMGGQPEKIFVEMARSNEEKKRTTSRKDKLIEAYAAIKDEARQWQEELQKYSDGDFKAIKLYLYYTQMGQCMYTGRKIDLSQLNNATIWDRDHIYPQSKTKDDSLDNLVLVDRTVNAKKSDGLLSPEIQQRMGATWKYLKEKKLISEKKYERLTRTSPLSDEELAGFINRQLVETRQSSKAVATFLKRVYGEAEIVYVKAEAVSSFRADQNKYKTLDYVKVRDLNDYHHAKDAYQNIVVGNVYFEKFTSNPLRWLKENRSTEYSLNQMFNFDLYKNGRVIWRRGKDGSIKVVADTLLRNDILFTRYAFCNKGGLFHQMLVAAPEDLKKAKGLVPIKKGMDTLKYGGYTSVTPSHFMLVASEDKKGKEIRTIEAVPLYRWKEFESNPETLLQYCEEFYGLKKPRVLLPCIKKNTRLIVNGFPMHLKGSTGKQLILQGAVQLCLDKEMAVYLKKVTKYLEENAQRRDKRTYLEVRAFSGINDEENIELYDLFIDKLSHTIYQHRPANPKDNLVKARNRFMELSLAEQCIVLGEVLHLFQCKPLSADLKLIGLPSHTGEIMVGKKISNCLSVKLVSQSVTGIKERVIDLLRI</sequence>
<keyword evidence="8 13" id="KW-0694">RNA-binding</keyword>
<evidence type="ECO:0000256" key="11">
    <source>
        <dbReference type="ARBA" id="ARBA00023211"/>
    </source>
</evidence>
<feature type="active site" description="For RuvC-like nuclease domain" evidence="13">
    <location>
        <position position="14"/>
    </location>
</feature>
<dbReference type="Proteomes" id="UP000460412">
    <property type="component" value="Unassembled WGS sequence"/>
</dbReference>
<comment type="subunit">
    <text evidence="12 13">Monomer. Binds crRNA and tracrRNA.</text>
</comment>
<dbReference type="InterPro" id="IPR036397">
    <property type="entry name" value="RNaseH_sf"/>
</dbReference>
<comment type="caution">
    <text evidence="16">The sequence shown here is derived from an EMBL/GenBank/DDBJ whole genome shotgun (WGS) entry which is preliminary data.</text>
</comment>
<evidence type="ECO:0000256" key="3">
    <source>
        <dbReference type="ARBA" id="ARBA00022722"/>
    </source>
</evidence>
<feature type="domain" description="HNH Cas9-type" evidence="15">
    <location>
        <begin position="796"/>
        <end position="951"/>
    </location>
</feature>
<dbReference type="HAMAP" id="MF_01480">
    <property type="entry name" value="Cas9"/>
    <property type="match status" value="1"/>
</dbReference>
<feature type="coiled-coil region" evidence="14">
    <location>
        <begin position="792"/>
        <end position="833"/>
    </location>
</feature>
<evidence type="ECO:0000256" key="7">
    <source>
        <dbReference type="ARBA" id="ARBA00022842"/>
    </source>
</evidence>
<dbReference type="InterPro" id="IPR033114">
    <property type="entry name" value="HNH_CAS9"/>
</dbReference>
<keyword evidence="10 13" id="KW-0238">DNA-binding</keyword>
<dbReference type="InterPro" id="IPR032239">
    <property type="entry name" value="Cas9-BH"/>
</dbReference>
<comment type="caution">
    <text evidence="13">Lacks conserved residue(s) required for the propagation of feature annotation.</text>
</comment>
<dbReference type="Pfam" id="PF16592">
    <property type="entry name" value="Cas9_REC"/>
    <property type="match status" value="1"/>
</dbReference>
<comment type="function">
    <text evidence="13">CRISPR (clustered regularly interspaced short palindromic repeat) is an adaptive immune system that provides protection against mobile genetic elements (viruses, transposable elements and conjugative plasmids). CRISPR clusters contain spacers, sequences complementary to antecedent mobile elements, and target invading nucleic acids. CRISPR clusters are transcribed and processed into CRISPR RNA (crRNA). In type II CRISPR systems correct processing of pre-crRNA requires a trans-encoded small RNA (tracrRNA), endogenous ribonuclease 3 (rnc) and this protein. The tracrRNA serves as a guide for ribonuclease 3-aided processing of pre-crRNA. Subsequently Cas9/crRNA/tracrRNA endonucleolytically cleaves linear or circular dsDNA target complementary to the spacer; Cas9 is inactive in the absence of the 2 guide RNAs (gRNA). Cas9 recognizes the protospacer adjacent motif (PAM) in the CRISPR repeat sequences to help distinguish self versus nonself, as targets within the bacterial CRISPR locus do not have PAMs. PAM recognition is also required for catalytic activity.</text>
</comment>
<keyword evidence="7" id="KW-0460">Magnesium</keyword>
<keyword evidence="6 13" id="KW-0378">Hydrolase</keyword>
<evidence type="ECO:0000256" key="1">
    <source>
        <dbReference type="ARBA" id="ARBA00001946"/>
    </source>
</evidence>
<evidence type="ECO:0000313" key="17">
    <source>
        <dbReference type="Proteomes" id="UP000460412"/>
    </source>
</evidence>
<organism evidence="16 17">
    <name type="scientific">Sporofaciens musculi</name>
    <dbReference type="NCBI Taxonomy" id="2681861"/>
    <lineage>
        <taxon>Bacteria</taxon>
        <taxon>Bacillati</taxon>
        <taxon>Bacillota</taxon>
        <taxon>Clostridia</taxon>
        <taxon>Lachnospirales</taxon>
        <taxon>Lachnospiraceae</taxon>
        <taxon>Sporofaciens</taxon>
    </lineage>
</organism>
<keyword evidence="4" id="KW-0479">Metal-binding</keyword>
<name>A0A7X3MHI7_9FIRM</name>
<evidence type="ECO:0000256" key="9">
    <source>
        <dbReference type="ARBA" id="ARBA00023118"/>
    </source>
</evidence>
<accession>A0A7X3MHI7</accession>
<keyword evidence="17" id="KW-1185">Reference proteome</keyword>
<keyword evidence="3 13" id="KW-0540">Nuclease</keyword>
<dbReference type="Pfam" id="PF16593">
    <property type="entry name" value="Cas9-BH"/>
    <property type="match status" value="1"/>
</dbReference>
<comment type="similarity">
    <text evidence="13">Belongs to the CRISPR-associated Cas9 family.</text>
</comment>
<dbReference type="GO" id="GO:0003723">
    <property type="term" value="F:RNA binding"/>
    <property type="evidence" value="ECO:0007669"/>
    <property type="project" value="UniProtKB-UniRule"/>
</dbReference>
<dbReference type="EC" id="3.1.-.-" evidence="13"/>
<dbReference type="Pfam" id="PF16595">
    <property type="entry name" value="Cas9_PI"/>
    <property type="match status" value="1"/>
</dbReference>
<dbReference type="PROSITE" id="PS51749">
    <property type="entry name" value="HNH_CAS9"/>
    <property type="match status" value="1"/>
</dbReference>
<dbReference type="GO" id="GO:0046872">
    <property type="term" value="F:metal ion binding"/>
    <property type="evidence" value="ECO:0007669"/>
    <property type="project" value="UniProtKB-UniRule"/>
</dbReference>
<gene>
    <name evidence="13 16" type="primary">cas9</name>
    <name evidence="16" type="ORF">GN277_13410</name>
</gene>
<dbReference type="Gene3D" id="3.30.420.10">
    <property type="entry name" value="Ribonuclease H-like superfamily/Ribonuclease H"/>
    <property type="match status" value="1"/>
</dbReference>
<keyword evidence="5 13" id="KW-0255">Endonuclease</keyword>
<evidence type="ECO:0000256" key="8">
    <source>
        <dbReference type="ARBA" id="ARBA00022884"/>
    </source>
</evidence>
<dbReference type="InterPro" id="IPR055228">
    <property type="entry name" value="Cas9_RuvC"/>
</dbReference>
<dbReference type="Gene3D" id="1.10.30.50">
    <property type="match status" value="1"/>
</dbReference>
<evidence type="ECO:0000256" key="5">
    <source>
        <dbReference type="ARBA" id="ARBA00022759"/>
    </source>
</evidence>
<reference evidence="16 17" key="1">
    <citation type="submission" date="2019-12" db="EMBL/GenBank/DDBJ databases">
        <title>Sporaefaciens musculi gen. nov., sp. nov., a novel bacterium isolated from the caecum of an obese mouse.</title>
        <authorList>
            <person name="Rasmussen T.S."/>
            <person name="Streidl T."/>
            <person name="Hitch T.C.A."/>
            <person name="Wortmann E."/>
            <person name="Deptula P."/>
            <person name="Hansen M."/>
            <person name="Nielsen D.S."/>
            <person name="Clavel T."/>
            <person name="Vogensen F.K."/>
        </authorList>
    </citation>
    <scope>NUCLEOTIDE SEQUENCE [LARGE SCALE GENOMIC DNA]</scope>
    <source>
        <strain evidence="16 17">WCA-9-b2</strain>
    </source>
</reference>
<protein>
    <recommendedName>
        <fullName evidence="13">CRISPR-associated endonuclease Cas9</fullName>
        <ecNumber evidence="13">3.1.-.-</ecNumber>
    </recommendedName>
</protein>
<proteinExistence type="inferred from homology"/>
<dbReference type="Pfam" id="PF13395">
    <property type="entry name" value="HNH_4"/>
    <property type="match status" value="1"/>
</dbReference>
<dbReference type="Pfam" id="PF22702">
    <property type="entry name" value="Cas9_RuvC"/>
    <property type="match status" value="1"/>
</dbReference>
<comment type="cofactor">
    <cofactor evidence="1">
        <name>Mg(2+)</name>
        <dbReference type="ChEBI" id="CHEBI:18420"/>
    </cofactor>
</comment>
<evidence type="ECO:0000256" key="4">
    <source>
        <dbReference type="ARBA" id="ARBA00022723"/>
    </source>
</evidence>
<evidence type="ECO:0000313" key="16">
    <source>
        <dbReference type="EMBL" id="MXP76352.1"/>
    </source>
</evidence>
<dbReference type="InterPro" id="IPR032240">
    <property type="entry name" value="Cas9_REC"/>
</dbReference>
<dbReference type="NCBIfam" id="TIGR01865">
    <property type="entry name" value="cas_Csn1"/>
    <property type="match status" value="1"/>
</dbReference>
<keyword evidence="11" id="KW-0464">Manganese</keyword>
<evidence type="ECO:0000256" key="13">
    <source>
        <dbReference type="HAMAP-Rule" id="MF_01480"/>
    </source>
</evidence>
<dbReference type="GO" id="GO:0016787">
    <property type="term" value="F:hydrolase activity"/>
    <property type="evidence" value="ECO:0007669"/>
    <property type="project" value="UniProtKB-KW"/>
</dbReference>
<comment type="similarity">
    <text evidence="2">Belongs to the CRISPR-associated protein Cas9 family. Subtype II-A subfamily.</text>
</comment>
<dbReference type="GO" id="GO:0051607">
    <property type="term" value="P:defense response to virus"/>
    <property type="evidence" value="ECO:0007669"/>
    <property type="project" value="UniProtKB-UniRule"/>
</dbReference>
<keyword evidence="14" id="KW-0175">Coiled coil</keyword>
<dbReference type="InterPro" id="IPR028629">
    <property type="entry name" value="Cas9"/>
</dbReference>
<dbReference type="GO" id="GO:0003677">
    <property type="term" value="F:DNA binding"/>
    <property type="evidence" value="ECO:0007669"/>
    <property type="project" value="UniProtKB-UniRule"/>
</dbReference>